<proteinExistence type="predicted"/>
<name>A0A9P6H0B9_9MICR</name>
<feature type="domain" description="FAD/NAD(P)-binding" evidence="5">
    <location>
        <begin position="1"/>
        <end position="138"/>
    </location>
</feature>
<sequence length="316" mass="35257">MRVCIIGAGPSGLYTAKFLAQNNHQVTIFEKSNTIGGLYKYAQIPKKLDVFKKILLSDKIKVISNVEINEKNFKEIEADFDAFVLASGGLPIYHKNKDLLEATNVIERIMAGDTSLKLGQNVLIIGMGNVALDLVKLLFGSFELGLSEEIKNTLKQVRNVDVLSRSTILNGKFTNSVMRDVLGMKDVSIKLINSEHNSLSATNPSEIRRLRMFNKLEEELENQTGSRSLSLVFSRQIQDIKRKGSLFTVNFCNGLTKAYDTVISSFGFVSNAIKLDTNKPVFKIGWCTTPRGNVSEAYNQAKLLSIELDQKLNKLR</sequence>
<dbReference type="EMBL" id="SBJO01000016">
    <property type="protein sequence ID" value="KAF9764568.1"/>
    <property type="molecule type" value="Genomic_DNA"/>
</dbReference>
<evidence type="ECO:0000259" key="5">
    <source>
        <dbReference type="Pfam" id="PF07992"/>
    </source>
</evidence>
<dbReference type="InterPro" id="IPR051793">
    <property type="entry name" value="NADH:flavin_oxidoreductase"/>
</dbReference>
<evidence type="ECO:0000256" key="1">
    <source>
        <dbReference type="ARBA" id="ARBA00001917"/>
    </source>
</evidence>
<keyword evidence="4" id="KW-0560">Oxidoreductase</keyword>
<evidence type="ECO:0000313" key="6">
    <source>
        <dbReference type="EMBL" id="KAF9764568.1"/>
    </source>
</evidence>
<reference evidence="6 7" key="1">
    <citation type="journal article" date="2020" name="Genome Biol. Evol.">
        <title>Comparative genomics of strictly vertically transmitted, feminizing microsporidia endosymbionts of amphipod crustaceans.</title>
        <authorList>
            <person name="Cormier A."/>
            <person name="Chebbi M.A."/>
            <person name="Giraud I."/>
            <person name="Wattier R."/>
            <person name="Teixeira M."/>
            <person name="Gilbert C."/>
            <person name="Rigaud T."/>
            <person name="Cordaux R."/>
        </authorList>
    </citation>
    <scope>NUCLEOTIDE SEQUENCE [LARGE SCALE GENOMIC DNA]</scope>
    <source>
        <strain evidence="6 7">Ou3-Ou53</strain>
    </source>
</reference>
<dbReference type="InterPro" id="IPR023753">
    <property type="entry name" value="FAD/NAD-binding_dom"/>
</dbReference>
<keyword evidence="2" id="KW-0285">Flavoprotein</keyword>
<protein>
    <submittedName>
        <fullName evidence="6">Cindoxin reductase</fullName>
    </submittedName>
</protein>
<gene>
    <name evidence="6" type="primary">cinB</name>
    <name evidence="6" type="ORF">NGRA_0449</name>
</gene>
<evidence type="ECO:0000256" key="4">
    <source>
        <dbReference type="ARBA" id="ARBA00023002"/>
    </source>
</evidence>
<dbReference type="Pfam" id="PF07992">
    <property type="entry name" value="Pyr_redox_2"/>
    <property type="match status" value="1"/>
</dbReference>
<dbReference type="PRINTS" id="PR00419">
    <property type="entry name" value="ADXRDTASE"/>
</dbReference>
<dbReference type="GO" id="GO:0016491">
    <property type="term" value="F:oxidoreductase activity"/>
    <property type="evidence" value="ECO:0007669"/>
    <property type="project" value="UniProtKB-KW"/>
</dbReference>
<evidence type="ECO:0000256" key="3">
    <source>
        <dbReference type="ARBA" id="ARBA00022643"/>
    </source>
</evidence>
<dbReference type="Proteomes" id="UP000740883">
    <property type="component" value="Unassembled WGS sequence"/>
</dbReference>
<dbReference type="SUPFAM" id="SSF51971">
    <property type="entry name" value="Nucleotide-binding domain"/>
    <property type="match status" value="1"/>
</dbReference>
<dbReference type="Gene3D" id="3.50.50.60">
    <property type="entry name" value="FAD/NAD(P)-binding domain"/>
    <property type="match status" value="2"/>
</dbReference>
<accession>A0A9P6H0B9</accession>
<dbReference type="InterPro" id="IPR036188">
    <property type="entry name" value="FAD/NAD-bd_sf"/>
</dbReference>
<dbReference type="PANTHER" id="PTHR42917:SF2">
    <property type="entry name" value="2,4-DIENOYL-COA REDUCTASE [(2E)-ENOYL-COA-PRODUCING]"/>
    <property type="match status" value="1"/>
</dbReference>
<dbReference type="OrthoDB" id="333024at2759"/>
<comment type="cofactor">
    <cofactor evidence="1">
        <name>FMN</name>
        <dbReference type="ChEBI" id="CHEBI:58210"/>
    </cofactor>
</comment>
<dbReference type="AlphaFoldDB" id="A0A9P6H0B9"/>
<dbReference type="PANTHER" id="PTHR42917">
    <property type="entry name" value="2,4-DIENOYL-COA REDUCTASE"/>
    <property type="match status" value="1"/>
</dbReference>
<evidence type="ECO:0000313" key="7">
    <source>
        <dbReference type="Proteomes" id="UP000740883"/>
    </source>
</evidence>
<comment type="caution">
    <text evidence="6">The sequence shown here is derived from an EMBL/GenBank/DDBJ whole genome shotgun (WGS) entry which is preliminary data.</text>
</comment>
<keyword evidence="7" id="KW-1185">Reference proteome</keyword>
<evidence type="ECO:0000256" key="2">
    <source>
        <dbReference type="ARBA" id="ARBA00022630"/>
    </source>
</evidence>
<keyword evidence="3" id="KW-0288">FMN</keyword>
<organism evidence="6 7">
    <name type="scientific">Nosema granulosis</name>
    <dbReference type="NCBI Taxonomy" id="83296"/>
    <lineage>
        <taxon>Eukaryota</taxon>
        <taxon>Fungi</taxon>
        <taxon>Fungi incertae sedis</taxon>
        <taxon>Microsporidia</taxon>
        <taxon>Nosematidae</taxon>
        <taxon>Nosema</taxon>
    </lineage>
</organism>